<dbReference type="InterPro" id="IPR025528">
    <property type="entry name" value="BrnA_antitoxin"/>
</dbReference>
<name>A0A1B3Z8L3_9SPHN</name>
<reference evidence="1 2" key="1">
    <citation type="submission" date="2016-01" db="EMBL/GenBank/DDBJ databases">
        <title>Complete genome and mega plasmid sequence of Sphingomonas panacis DCY99 elicits systemic resistance in rice to Xanthomonas oryzae.</title>
        <authorList>
            <person name="Kim Y.J."/>
            <person name="Yang D.C."/>
            <person name="Sing P."/>
        </authorList>
    </citation>
    <scope>NUCLEOTIDE SEQUENCE [LARGE SCALE GENOMIC DNA]</scope>
    <source>
        <strain evidence="1 2">DCY99</strain>
    </source>
</reference>
<protein>
    <recommendedName>
        <fullName evidence="3">Antitoxin</fullName>
    </recommendedName>
</protein>
<evidence type="ECO:0000313" key="2">
    <source>
        <dbReference type="Proteomes" id="UP000094256"/>
    </source>
</evidence>
<keyword evidence="2" id="KW-1185">Reference proteome</keyword>
<evidence type="ECO:0008006" key="3">
    <source>
        <dbReference type="Google" id="ProtNLM"/>
    </source>
</evidence>
<dbReference type="OrthoDB" id="361944at2"/>
<dbReference type="KEGG" id="span:AWL63_07005"/>
<sequence length="94" mass="10185">MASEKNPPVAFDDDNPEWLDQDFAAARPAAEVLSPDVLAAFGKGKRGRPTGSTKADAKKQVTLRLDPDVLAGWRETGPGWQVRINDALRKALSN</sequence>
<accession>A0A1B3Z8L3</accession>
<dbReference type="AlphaFoldDB" id="A0A1B3Z8L3"/>
<dbReference type="Proteomes" id="UP000094256">
    <property type="component" value="Chromosome"/>
</dbReference>
<proteinExistence type="predicted"/>
<dbReference type="EMBL" id="CP014168">
    <property type="protein sequence ID" value="AOH83754.1"/>
    <property type="molecule type" value="Genomic_DNA"/>
</dbReference>
<dbReference type="STRING" id="1560345.AWL63_07005"/>
<organism evidence="1 2">
    <name type="scientific">Sphingomonas panacis</name>
    <dbReference type="NCBI Taxonomy" id="1560345"/>
    <lineage>
        <taxon>Bacteria</taxon>
        <taxon>Pseudomonadati</taxon>
        <taxon>Pseudomonadota</taxon>
        <taxon>Alphaproteobacteria</taxon>
        <taxon>Sphingomonadales</taxon>
        <taxon>Sphingomonadaceae</taxon>
        <taxon>Sphingomonas</taxon>
    </lineage>
</organism>
<evidence type="ECO:0000313" key="1">
    <source>
        <dbReference type="EMBL" id="AOH83754.1"/>
    </source>
</evidence>
<gene>
    <name evidence="1" type="ORF">AWL63_07005</name>
</gene>
<dbReference type="Pfam" id="PF14384">
    <property type="entry name" value="BrnA_antitoxin"/>
    <property type="match status" value="1"/>
</dbReference>
<dbReference type="RefSeq" id="WP_069204321.1">
    <property type="nucleotide sequence ID" value="NZ_CP014168.1"/>
</dbReference>